<organism evidence="1 2">
    <name type="scientific">Brevibacterium aurantiacum</name>
    <dbReference type="NCBI Taxonomy" id="273384"/>
    <lineage>
        <taxon>Bacteria</taxon>
        <taxon>Bacillati</taxon>
        <taxon>Actinomycetota</taxon>
        <taxon>Actinomycetes</taxon>
        <taxon>Micrococcales</taxon>
        <taxon>Brevibacteriaceae</taxon>
        <taxon>Brevibacterium</taxon>
    </lineage>
</organism>
<comment type="caution">
    <text evidence="1">The sequence shown here is derived from an EMBL/GenBank/DDBJ whole genome shotgun (WGS) entry which is preliminary data.</text>
</comment>
<dbReference type="Pfam" id="PF11238">
    <property type="entry name" value="DUF3039"/>
    <property type="match status" value="1"/>
</dbReference>
<evidence type="ECO:0000313" key="2">
    <source>
        <dbReference type="Proteomes" id="UP000297736"/>
    </source>
</evidence>
<dbReference type="AlphaFoldDB" id="A0A368LZH7"/>
<dbReference type="Proteomes" id="UP000297736">
    <property type="component" value="Unassembled WGS sequence"/>
</dbReference>
<name>A0A368LZH7_BREAU</name>
<evidence type="ECO:0000313" key="1">
    <source>
        <dbReference type="EMBL" id="TGD38440.1"/>
    </source>
</evidence>
<accession>A0A368LZH7</accession>
<dbReference type="EMBL" id="RHFF01000010">
    <property type="protein sequence ID" value="TGD38440.1"/>
    <property type="molecule type" value="Genomic_DNA"/>
</dbReference>
<proteinExistence type="predicted"/>
<protein>
    <submittedName>
        <fullName evidence="1">DUF3039 domain-containing protein</fullName>
    </submittedName>
</protein>
<dbReference type="InterPro" id="IPR021400">
    <property type="entry name" value="DUF3039"/>
</dbReference>
<reference evidence="1 2" key="1">
    <citation type="submission" date="2018-10" db="EMBL/GenBank/DDBJ databases">
        <title>Brevibacterium genomes from Austrain hard cheese rinds.</title>
        <authorList>
            <person name="Anast J.M."/>
            <person name="Dzieciol M."/>
            <person name="Schultz D.L."/>
            <person name="Mann E."/>
            <person name="Wagner M."/>
            <person name="Schmitz-Esser S."/>
        </authorList>
    </citation>
    <scope>NUCLEOTIDE SEQUENCE [LARGE SCALE GENOMIC DNA]</scope>
    <source>
        <strain evidence="1 2">L261</strain>
    </source>
</reference>
<gene>
    <name evidence="1" type="ORF">EB834_11515</name>
</gene>
<sequence>MHLEFAVSKETIDGEELAELLLSVSSQDTSKPYLAEDALGSIREIVEPVVERWRLLPGPGGMLIWSTILSADLIATAKGAVELGELPEGVSKSGFRFAVRAHYAKAHSLVDATVEGDPVRGLCGTWFVPTADPSGRDICPICAGRYEELDSGGLSPGQ</sequence>